<evidence type="ECO:0000256" key="3">
    <source>
        <dbReference type="ARBA" id="ARBA00022729"/>
    </source>
</evidence>
<dbReference type="InterPro" id="IPR038765">
    <property type="entry name" value="Papain-like_cys_pep_sf"/>
</dbReference>
<dbReference type="GO" id="GO:0004197">
    <property type="term" value="F:cysteine-type endopeptidase activity"/>
    <property type="evidence" value="ECO:0007669"/>
    <property type="project" value="InterPro"/>
</dbReference>
<keyword evidence="3 9" id="KW-0732">Signal</keyword>
<dbReference type="CDD" id="cd02248">
    <property type="entry name" value="Peptidase_C1A"/>
    <property type="match status" value="1"/>
</dbReference>
<evidence type="ECO:0000256" key="8">
    <source>
        <dbReference type="ARBA" id="ARBA00023180"/>
    </source>
</evidence>
<evidence type="ECO:0000259" key="10">
    <source>
        <dbReference type="SMART" id="SM00645"/>
    </source>
</evidence>
<feature type="chain" id="PRO_5018616139" evidence="9">
    <location>
        <begin position="18"/>
        <end position="442"/>
    </location>
</feature>
<dbReference type="InterPro" id="IPR025660">
    <property type="entry name" value="Pept_his_AS"/>
</dbReference>
<dbReference type="InterPro" id="IPR021981">
    <property type="entry name" value="DUF3586"/>
</dbReference>
<keyword evidence="2" id="KW-0645">Protease</keyword>
<feature type="signal peptide" evidence="9">
    <location>
        <begin position="1"/>
        <end position="17"/>
    </location>
</feature>
<evidence type="ECO:0000256" key="7">
    <source>
        <dbReference type="ARBA" id="ARBA00023157"/>
    </source>
</evidence>
<keyword evidence="8" id="KW-0325">Glycoprotein</keyword>
<dbReference type="AlphaFoldDB" id="A5HLY1"/>
<dbReference type="InterPro" id="IPR000169">
    <property type="entry name" value="Pept_cys_AS"/>
</dbReference>
<accession>A5HLY1</accession>
<dbReference type="Gene3D" id="3.90.70.10">
    <property type="entry name" value="Cysteine proteinases"/>
    <property type="match status" value="1"/>
</dbReference>
<dbReference type="EMBL" id="EF538806">
    <property type="protein sequence ID" value="ABQ23400.1"/>
    <property type="molecule type" value="mRNA"/>
</dbReference>
<evidence type="ECO:0000256" key="1">
    <source>
        <dbReference type="ARBA" id="ARBA00008455"/>
    </source>
</evidence>
<evidence type="ECO:0000256" key="4">
    <source>
        <dbReference type="ARBA" id="ARBA00022801"/>
    </source>
</evidence>
<protein>
    <submittedName>
        <fullName evidence="12">Cathepsin L isotype 3</fullName>
    </submittedName>
</protein>
<keyword evidence="4" id="KW-0378">Hydrolase</keyword>
<dbReference type="InterPro" id="IPR000668">
    <property type="entry name" value="Peptidase_C1A_C"/>
</dbReference>
<dbReference type="SMART" id="SM00645">
    <property type="entry name" value="Pept_C1"/>
    <property type="match status" value="1"/>
</dbReference>
<evidence type="ECO:0000256" key="5">
    <source>
        <dbReference type="ARBA" id="ARBA00022807"/>
    </source>
</evidence>
<evidence type="ECO:0000259" key="11">
    <source>
        <dbReference type="SMART" id="SM00848"/>
    </source>
</evidence>
<dbReference type="Pfam" id="PF08246">
    <property type="entry name" value="Inhibitor_I29"/>
    <property type="match status" value="1"/>
</dbReference>
<proteinExistence type="evidence at transcript level"/>
<feature type="domain" description="Cathepsin propeptide inhibitor" evidence="11">
    <location>
        <begin position="25"/>
        <end position="81"/>
    </location>
</feature>
<name>A5HLY1_TRYBO</name>
<dbReference type="SUPFAM" id="SSF54001">
    <property type="entry name" value="Cysteine proteinases"/>
    <property type="match status" value="1"/>
</dbReference>
<dbReference type="PANTHER" id="PTHR12411">
    <property type="entry name" value="CYSTEINE PROTEASE FAMILY C1-RELATED"/>
    <property type="match status" value="1"/>
</dbReference>
<dbReference type="PRINTS" id="PR00705">
    <property type="entry name" value="PAPAIN"/>
</dbReference>
<evidence type="ECO:0000256" key="2">
    <source>
        <dbReference type="ARBA" id="ARBA00022670"/>
    </source>
</evidence>
<dbReference type="Pfam" id="PF00112">
    <property type="entry name" value="Peptidase_C1"/>
    <property type="match status" value="1"/>
</dbReference>
<reference evidence="12" key="1">
    <citation type="submission" date="2007-04" db="EMBL/GenBank/DDBJ databases">
        <title>Trypanoplasma borreli cysteine protease activities suggest a conservation of function with respect to macrophage activation and digestion of host proteins in common carp.</title>
        <authorList>
            <person name="Ruszczyk A."/>
            <person name="Joerink M."/>
            <person name="Savelkoul H.F.J."/>
            <person name="Wiegertjes G.F."/>
        </authorList>
    </citation>
    <scope>NUCLEOTIDE SEQUENCE</scope>
</reference>
<dbReference type="InterPro" id="IPR013128">
    <property type="entry name" value="Peptidase_C1A"/>
</dbReference>
<dbReference type="InterPro" id="IPR039417">
    <property type="entry name" value="Peptidase_C1A_papain-like"/>
</dbReference>
<dbReference type="InterPro" id="IPR025661">
    <property type="entry name" value="Pept_asp_AS"/>
</dbReference>
<dbReference type="PROSITE" id="PS00639">
    <property type="entry name" value="THIOL_PROTEASE_HIS"/>
    <property type="match status" value="1"/>
</dbReference>
<dbReference type="Pfam" id="PF12131">
    <property type="entry name" value="DUF3586"/>
    <property type="match status" value="1"/>
</dbReference>
<evidence type="ECO:0000256" key="9">
    <source>
        <dbReference type="SAM" id="SignalP"/>
    </source>
</evidence>
<sequence length="442" mass="47250">MKIVIVTVLLMVCTVMGAPTTEVLFRDFKTTHARNYASADEERKRFEIFAANMKKAAELNRKNPMATFGPNEFADMSSEEFQTRHNAARHYAAVMARPPKNTKTFTEEEINAAVGQKVDWRLKGAVTPVKNQGSCGSCWSFSTTGNIEGQHAIATGQLVSLSEQELVSCDTVDDGCSGGLMDNAFGWLLSAHNGQITTEASYPYVSGNGIVPACTFNSNSNPVGATITSFHDIPKTERDMAAFVFKYGPLSIGVDASSWQSYIGGILSHCSDVQIDHGVLIVGFDDTASTPYWIIKNSWSSMWGEQGYIRVAKGSNQCGLTSFPSSSVVGNGPSPTPAPTPGPGSLIQMTCVDAMCSSGCSKNILPLHTCLQLNGGGSAIAACYPSQVILTVYQSIDCTGPSQTDAMPLNQCLQGNSGYFENICTSNANFALPKGLQLPKGF</sequence>
<evidence type="ECO:0000256" key="6">
    <source>
        <dbReference type="ARBA" id="ARBA00023145"/>
    </source>
</evidence>
<comment type="similarity">
    <text evidence="1">Belongs to the peptidase C1 family.</text>
</comment>
<dbReference type="SMART" id="SM00848">
    <property type="entry name" value="Inhibitor_I29"/>
    <property type="match status" value="1"/>
</dbReference>
<dbReference type="FunFam" id="3.90.70.10:FF:000138">
    <property type="entry name" value="Cruzipain"/>
    <property type="match status" value="1"/>
</dbReference>
<organism evidence="12">
    <name type="scientific">Trypanoplasma borreli</name>
    <dbReference type="NCBI Taxonomy" id="5710"/>
    <lineage>
        <taxon>Eukaryota</taxon>
        <taxon>Discoba</taxon>
        <taxon>Euglenozoa</taxon>
        <taxon>Kinetoplastea</taxon>
        <taxon>Metakinetoplastina</taxon>
        <taxon>Parabodonida</taxon>
        <taxon>Trypanoplasma</taxon>
    </lineage>
</organism>
<keyword evidence="6" id="KW-0865">Zymogen</keyword>
<dbReference type="InterPro" id="IPR013201">
    <property type="entry name" value="Prot_inhib_I29"/>
</dbReference>
<dbReference type="PROSITE" id="PS00139">
    <property type="entry name" value="THIOL_PROTEASE_CYS"/>
    <property type="match status" value="1"/>
</dbReference>
<keyword evidence="5" id="KW-0788">Thiol protease</keyword>
<evidence type="ECO:0000313" key="12">
    <source>
        <dbReference type="EMBL" id="ABQ23400.1"/>
    </source>
</evidence>
<keyword evidence="7" id="KW-1015">Disulfide bond</keyword>
<dbReference type="PROSITE" id="PS00640">
    <property type="entry name" value="THIOL_PROTEASE_ASN"/>
    <property type="match status" value="1"/>
</dbReference>
<dbReference type="GO" id="GO:0006508">
    <property type="term" value="P:proteolysis"/>
    <property type="evidence" value="ECO:0007669"/>
    <property type="project" value="UniProtKB-KW"/>
</dbReference>
<feature type="domain" description="Peptidase C1A papain C-terminal" evidence="10">
    <location>
        <begin position="114"/>
        <end position="328"/>
    </location>
</feature>